<organism evidence="11">
    <name type="scientific">Campoletis chlorideae</name>
    <dbReference type="NCBI Taxonomy" id="219166"/>
    <lineage>
        <taxon>Eukaryota</taxon>
        <taxon>Metazoa</taxon>
        <taxon>Ecdysozoa</taxon>
        <taxon>Arthropoda</taxon>
        <taxon>Hexapoda</taxon>
        <taxon>Insecta</taxon>
        <taxon>Pterygota</taxon>
        <taxon>Neoptera</taxon>
        <taxon>Endopterygota</taxon>
        <taxon>Hymenoptera</taxon>
        <taxon>Apocrita</taxon>
        <taxon>Ichneumonoidea</taxon>
        <taxon>Ichneumonidae</taxon>
        <taxon>Campopleginae</taxon>
        <taxon>Dusona group</taxon>
        <taxon>Campoletis</taxon>
    </lineage>
</organism>
<feature type="transmembrane region" description="Helical" evidence="10">
    <location>
        <begin position="70"/>
        <end position="90"/>
    </location>
</feature>
<name>A0A346D482_9HYME</name>
<feature type="transmembrane region" description="Helical" evidence="10">
    <location>
        <begin position="180"/>
        <end position="203"/>
    </location>
</feature>
<evidence type="ECO:0000256" key="2">
    <source>
        <dbReference type="ARBA" id="ARBA00022475"/>
    </source>
</evidence>
<feature type="transmembrane region" description="Helical" evidence="10">
    <location>
        <begin position="41"/>
        <end position="64"/>
    </location>
</feature>
<dbReference type="GO" id="GO:0005549">
    <property type="term" value="F:odorant binding"/>
    <property type="evidence" value="ECO:0007669"/>
    <property type="project" value="InterPro"/>
</dbReference>
<keyword evidence="7 10" id="KW-0472">Membrane</keyword>
<evidence type="ECO:0000313" key="11">
    <source>
        <dbReference type="EMBL" id="AXM05252.1"/>
    </source>
</evidence>
<evidence type="ECO:0000256" key="9">
    <source>
        <dbReference type="ARBA" id="ARBA00023224"/>
    </source>
</evidence>
<evidence type="ECO:0000256" key="7">
    <source>
        <dbReference type="ARBA" id="ARBA00023136"/>
    </source>
</evidence>
<keyword evidence="8 11" id="KW-0675">Receptor</keyword>
<dbReference type="GO" id="GO:0004984">
    <property type="term" value="F:olfactory receptor activity"/>
    <property type="evidence" value="ECO:0007669"/>
    <property type="project" value="InterPro"/>
</dbReference>
<feature type="transmembrane region" description="Helical" evidence="10">
    <location>
        <begin position="127"/>
        <end position="152"/>
    </location>
</feature>
<keyword evidence="5" id="KW-0552">Olfaction</keyword>
<accession>A0A346D482</accession>
<keyword evidence="9" id="KW-0807">Transducer</keyword>
<evidence type="ECO:0000256" key="8">
    <source>
        <dbReference type="ARBA" id="ARBA00023170"/>
    </source>
</evidence>
<evidence type="ECO:0000256" key="5">
    <source>
        <dbReference type="ARBA" id="ARBA00022725"/>
    </source>
</evidence>
<evidence type="ECO:0000256" key="3">
    <source>
        <dbReference type="ARBA" id="ARBA00022606"/>
    </source>
</evidence>
<dbReference type="PANTHER" id="PTHR21137:SF35">
    <property type="entry name" value="ODORANT RECEPTOR 19A-RELATED"/>
    <property type="match status" value="1"/>
</dbReference>
<dbReference type="GO" id="GO:0005886">
    <property type="term" value="C:plasma membrane"/>
    <property type="evidence" value="ECO:0007669"/>
    <property type="project" value="UniProtKB-SubCell"/>
</dbReference>
<keyword evidence="3" id="KW-0716">Sensory transduction</keyword>
<sequence>MAKNVTEVKNVVKLIRIFGRLTSTWPSDPDSTRNVKIRDEVIWWVCFINATSLVVPLILGAYHYRYEITVLMKTMSELTALSEVFFNLIICKFQRSRLQALLSKVEKDVMNANVEDELIYQKYVDRYLHCCMAIGSLFFLAAMTFSCGPLVMDINLPADAWYPFPIDLPIVRYSVYLTQILAILQTGICVTVDITVLMMLGYISAGIEILAGRLERVIDDSDLGQCIIEHQRIIK</sequence>
<dbReference type="PANTHER" id="PTHR21137">
    <property type="entry name" value="ODORANT RECEPTOR"/>
    <property type="match status" value="1"/>
</dbReference>
<dbReference type="GO" id="GO:0007165">
    <property type="term" value="P:signal transduction"/>
    <property type="evidence" value="ECO:0007669"/>
    <property type="project" value="UniProtKB-KW"/>
</dbReference>
<keyword evidence="2" id="KW-1003">Cell membrane</keyword>
<comment type="subcellular location">
    <subcellularLocation>
        <location evidence="1">Cell membrane</location>
        <topology evidence="1">Multi-pass membrane protein</topology>
    </subcellularLocation>
</comment>
<evidence type="ECO:0000256" key="10">
    <source>
        <dbReference type="SAM" id="Phobius"/>
    </source>
</evidence>
<dbReference type="EMBL" id="MG859424">
    <property type="protein sequence ID" value="AXM05252.1"/>
    <property type="molecule type" value="mRNA"/>
</dbReference>
<keyword evidence="6 10" id="KW-1133">Transmembrane helix</keyword>
<dbReference type="AlphaFoldDB" id="A0A346D482"/>
<keyword evidence="4 10" id="KW-0812">Transmembrane</keyword>
<evidence type="ECO:0000256" key="6">
    <source>
        <dbReference type="ARBA" id="ARBA00022989"/>
    </source>
</evidence>
<reference evidence="11" key="1">
    <citation type="journal article" date="2018" name="Insect Mol. Biol.">
        <title>An odorant receptor mediates the attractiveness of cis-jasmone to Campoletis chlorideae, the endoparasitoid of Helicoverpa armigera.</title>
        <authorList>
            <person name="Sun Y.L."/>
            <person name="Dong J.F."/>
            <person name="Ning C."/>
            <person name="Ding P.P."/>
            <person name="Huang L.Q."/>
            <person name="Sun J.G."/>
            <person name="Wang C.Z."/>
        </authorList>
    </citation>
    <scope>NUCLEOTIDE SEQUENCE</scope>
    <source>
        <strain evidence="11">CchlOR134</strain>
    </source>
</reference>
<reference evidence="11" key="2">
    <citation type="submission" date="2018-01" db="EMBL/GenBank/DDBJ databases">
        <authorList>
            <person name="Gaut B.S."/>
            <person name="Morton B.R."/>
            <person name="Clegg M.T."/>
            <person name="Duvall M.R."/>
        </authorList>
    </citation>
    <scope>NUCLEOTIDE SEQUENCE</scope>
    <source>
        <strain evidence="11">CchlOR134</strain>
    </source>
</reference>
<proteinExistence type="evidence at transcript level"/>
<evidence type="ECO:0000256" key="1">
    <source>
        <dbReference type="ARBA" id="ARBA00004651"/>
    </source>
</evidence>
<protein>
    <submittedName>
        <fullName evidence="11">Odorant receptor</fullName>
    </submittedName>
</protein>
<dbReference type="InterPro" id="IPR004117">
    <property type="entry name" value="7tm6_olfct_rcpt"/>
</dbReference>
<evidence type="ECO:0000256" key="4">
    <source>
        <dbReference type="ARBA" id="ARBA00022692"/>
    </source>
</evidence>